<organism evidence="1 2">
    <name type="scientific">Peronosclerospora sorghi</name>
    <dbReference type="NCBI Taxonomy" id="230839"/>
    <lineage>
        <taxon>Eukaryota</taxon>
        <taxon>Sar</taxon>
        <taxon>Stramenopiles</taxon>
        <taxon>Oomycota</taxon>
        <taxon>Peronosporomycetes</taxon>
        <taxon>Peronosporales</taxon>
        <taxon>Peronosporaceae</taxon>
        <taxon>Peronosclerospora</taxon>
    </lineage>
</organism>
<accession>A0ACC0W8L1</accession>
<evidence type="ECO:0000313" key="1">
    <source>
        <dbReference type="EMBL" id="KAI9915082.1"/>
    </source>
</evidence>
<name>A0ACC0W8L1_9STRA</name>
<proteinExistence type="predicted"/>
<dbReference type="Proteomes" id="UP001163321">
    <property type="component" value="Chromosome 3"/>
</dbReference>
<gene>
    <name evidence="1" type="ORF">PsorP6_008470</name>
</gene>
<reference evidence="1 2" key="1">
    <citation type="journal article" date="2022" name="bioRxiv">
        <title>The genome of the oomycete Peronosclerospora sorghi, a cosmopolitan pathogen of maize and sorghum, is inflated with dispersed pseudogenes.</title>
        <authorList>
            <person name="Fletcher K."/>
            <person name="Martin F."/>
            <person name="Isakeit T."/>
            <person name="Cavanaugh K."/>
            <person name="Magill C."/>
            <person name="Michelmore R."/>
        </authorList>
    </citation>
    <scope>NUCLEOTIDE SEQUENCE [LARGE SCALE GENOMIC DNA]</scope>
    <source>
        <strain evidence="1">P6</strain>
    </source>
</reference>
<keyword evidence="2" id="KW-1185">Reference proteome</keyword>
<evidence type="ECO:0000313" key="2">
    <source>
        <dbReference type="Proteomes" id="UP001163321"/>
    </source>
</evidence>
<comment type="caution">
    <text evidence="1">The sequence shown here is derived from an EMBL/GenBank/DDBJ whole genome shotgun (WGS) entry which is preliminary data.</text>
</comment>
<protein>
    <submittedName>
        <fullName evidence="1">Uncharacterized protein</fullName>
    </submittedName>
</protein>
<sequence>MGHTASVNRQRRATVERSYAEVSSRERYTPARMQALYLSHGRPDTAFLSNQDGSLPVGIPEVQQTCAVKTYVNLKKTSLTLQRLSIYSQQYALKFQFDAAKPCRVCIYLVTAETIDADTGCSSFALIHEDKSPVLTQYFHSGLGQSFDMKGSNNEENTFQRQQHVEHSLSFLDLSVYDPDELVYTVNTTQFPLIIALEVLIDGKSPQSQSTFCTFFRNGDDSLDVKVLKQKVVVDGVMYELQEIYGIDGLVTAAPRIEQNSVTSNEQAEAFKDEVGILEGVECVICLCEPRNTTVLPCRHMCLCSQCAEALRKSSNMCPVCRTRVEGFMQISQIEV</sequence>
<dbReference type="EMBL" id="CM047582">
    <property type="protein sequence ID" value="KAI9915082.1"/>
    <property type="molecule type" value="Genomic_DNA"/>
</dbReference>